<sequence>MPMPPLSADLIARFKTIVGDKYAVTDTLDVAPYVTEDRNLFHGRSPLVLRPGSTAEVAAICQLATAARIALVPQGGNTGLVGGQTPLNGEVVVSLRRMDKVRDIDLASNTMTVEAGMILQNAQSRAADADRLFPLSLAAQGSCTIGGNLSTNAGGTAALAYGLARDMALGLEVVLADGRILNGLSKLKKDNTGYDLRDLFIGAEGTLGIITAATLKLFPKPRAIETGFVGLKSPDDALKLLDIARSEAAGALTSFELIADIAVRFSVALGNRDPLQSQHAWYVLIELSSSRADCRDTLEAILTRGLEEELIDDAVIAENLSQRAALWKLREEISPAQKPQGGSIKHDVSVPVAAVPAFIAEANEAVVKLIPGARPVPFGHLGDGNIHYNISQPVGADTAAFLARWHEVNEVVFAIVMKMGGSISAEHGIGLLKVAELPGVKDPVAMQLMRSLKTMLDPLGIMNPGKVLLAHPHP</sequence>
<dbReference type="InterPro" id="IPR036318">
    <property type="entry name" value="FAD-bd_PCMH-like_sf"/>
</dbReference>
<evidence type="ECO:0000256" key="4">
    <source>
        <dbReference type="ARBA" id="ARBA00022827"/>
    </source>
</evidence>
<accession>Q20YE1</accession>
<dbReference type="InterPro" id="IPR016164">
    <property type="entry name" value="FAD-linked_Oxase-like_C"/>
</dbReference>
<dbReference type="Gene3D" id="3.30.43.10">
    <property type="entry name" value="Uridine Diphospho-n-acetylenolpyruvylglucosamine Reductase, domain 2"/>
    <property type="match status" value="1"/>
</dbReference>
<dbReference type="Gene3D" id="3.30.465.10">
    <property type="match status" value="1"/>
</dbReference>
<dbReference type="SUPFAM" id="SSF56176">
    <property type="entry name" value="FAD-binding/transporter-associated domain-like"/>
    <property type="match status" value="1"/>
</dbReference>
<gene>
    <name evidence="6" type="ordered locus">RPC_4322</name>
</gene>
<dbReference type="GO" id="GO:0071949">
    <property type="term" value="F:FAD binding"/>
    <property type="evidence" value="ECO:0007669"/>
    <property type="project" value="InterPro"/>
</dbReference>
<comment type="cofactor">
    <cofactor evidence="1">
        <name>FAD</name>
        <dbReference type="ChEBI" id="CHEBI:57692"/>
    </cofactor>
</comment>
<comment type="similarity">
    <text evidence="2">Belongs to the FAD-binding oxidoreductase/transferase type 4 family.</text>
</comment>
<dbReference type="GO" id="GO:0022904">
    <property type="term" value="P:respiratory electron transport chain"/>
    <property type="evidence" value="ECO:0007669"/>
    <property type="project" value="TreeGrafter"/>
</dbReference>
<dbReference type="InterPro" id="IPR006094">
    <property type="entry name" value="Oxid_FAD_bind_N"/>
</dbReference>
<dbReference type="Pfam" id="PF01565">
    <property type="entry name" value="FAD_binding_4"/>
    <property type="match status" value="1"/>
</dbReference>
<dbReference type="eggNOG" id="COG0277">
    <property type="taxonomic scope" value="Bacteria"/>
</dbReference>
<dbReference type="InterPro" id="IPR004113">
    <property type="entry name" value="FAD-bd_oxidored_4_C"/>
</dbReference>
<evidence type="ECO:0000313" key="6">
    <source>
        <dbReference type="EMBL" id="ABD89845.1"/>
    </source>
</evidence>
<evidence type="ECO:0000256" key="1">
    <source>
        <dbReference type="ARBA" id="ARBA00001974"/>
    </source>
</evidence>
<dbReference type="FunFam" id="1.10.45.10:FF:000001">
    <property type="entry name" value="D-lactate dehydrogenase mitochondrial"/>
    <property type="match status" value="1"/>
</dbReference>
<dbReference type="SUPFAM" id="SSF55103">
    <property type="entry name" value="FAD-linked oxidases, C-terminal domain"/>
    <property type="match status" value="1"/>
</dbReference>
<reference evidence="6" key="1">
    <citation type="submission" date="2006-03" db="EMBL/GenBank/DDBJ databases">
        <title>Complete sequence of Rhodopseudomonas palustris BisB18.</title>
        <authorList>
            <consortium name="US DOE Joint Genome Institute"/>
            <person name="Copeland A."/>
            <person name="Lucas S."/>
            <person name="Lapidus A."/>
            <person name="Barry K."/>
            <person name="Detter J.C."/>
            <person name="Glavina del Rio T."/>
            <person name="Hammon N."/>
            <person name="Israni S."/>
            <person name="Dalin E."/>
            <person name="Tice H."/>
            <person name="Pitluck S."/>
            <person name="Chain P."/>
            <person name="Malfatti S."/>
            <person name="Shin M."/>
            <person name="Vergez L."/>
            <person name="Schmutz J."/>
            <person name="Larimer F."/>
            <person name="Land M."/>
            <person name="Hauser L."/>
            <person name="Pelletier D.A."/>
            <person name="Kyrpides N."/>
            <person name="Anderson I."/>
            <person name="Oda Y."/>
            <person name="Harwood C.S."/>
            <person name="Richardson P."/>
        </authorList>
    </citation>
    <scope>NUCLEOTIDE SEQUENCE [LARGE SCALE GENOMIC DNA]</scope>
    <source>
        <strain evidence="6">BisB18</strain>
    </source>
</reference>
<dbReference type="Gene3D" id="3.30.70.2740">
    <property type="match status" value="1"/>
</dbReference>
<dbReference type="Gene3D" id="3.30.70.2190">
    <property type="match status" value="1"/>
</dbReference>
<keyword evidence="4" id="KW-0274">FAD</keyword>
<name>Q20YE1_RHOPB</name>
<dbReference type="STRING" id="316056.RPC_4322"/>
<dbReference type="PANTHER" id="PTHR43716:SF2">
    <property type="entry name" value="BLL6224 PROTEIN"/>
    <property type="match status" value="1"/>
</dbReference>
<dbReference type="InterPro" id="IPR016169">
    <property type="entry name" value="FAD-bd_PCMH_sub2"/>
</dbReference>
<proteinExistence type="inferred from homology"/>
<dbReference type="InterPro" id="IPR016167">
    <property type="entry name" value="FAD-bd_PCMH_sub1"/>
</dbReference>
<evidence type="ECO:0000256" key="2">
    <source>
        <dbReference type="ARBA" id="ARBA00008000"/>
    </source>
</evidence>
<dbReference type="GO" id="GO:0003824">
    <property type="term" value="F:catalytic activity"/>
    <property type="evidence" value="ECO:0007669"/>
    <property type="project" value="InterPro"/>
</dbReference>
<dbReference type="InterPro" id="IPR016166">
    <property type="entry name" value="FAD-bd_PCMH"/>
</dbReference>
<keyword evidence="3" id="KW-0285">Flavoprotein</keyword>
<dbReference type="OrthoDB" id="9809290at2"/>
<dbReference type="Pfam" id="PF02913">
    <property type="entry name" value="FAD-oxidase_C"/>
    <property type="match status" value="1"/>
</dbReference>
<dbReference type="InterPro" id="IPR051264">
    <property type="entry name" value="FAD-oxidored/transferase_4"/>
</dbReference>
<dbReference type="Gene3D" id="1.10.45.10">
    <property type="entry name" value="Vanillyl-alcohol Oxidase, Chain A, domain 4"/>
    <property type="match status" value="1"/>
</dbReference>
<dbReference type="AlphaFoldDB" id="Q20YE1"/>
<organism evidence="6">
    <name type="scientific">Rhodopseudomonas palustris (strain BisB18)</name>
    <dbReference type="NCBI Taxonomy" id="316056"/>
    <lineage>
        <taxon>Bacteria</taxon>
        <taxon>Pseudomonadati</taxon>
        <taxon>Pseudomonadota</taxon>
        <taxon>Alphaproteobacteria</taxon>
        <taxon>Hyphomicrobiales</taxon>
        <taxon>Nitrobacteraceae</taxon>
        <taxon>Rhodopseudomonas</taxon>
    </lineage>
</organism>
<evidence type="ECO:0000256" key="3">
    <source>
        <dbReference type="ARBA" id="ARBA00022630"/>
    </source>
</evidence>
<protein>
    <submittedName>
        <fullName evidence="6">FAD linked oxidase-like</fullName>
    </submittedName>
</protein>
<dbReference type="KEGG" id="rpc:RPC_4322"/>
<dbReference type="PROSITE" id="PS51387">
    <property type="entry name" value="FAD_PCMH"/>
    <property type="match status" value="1"/>
</dbReference>
<evidence type="ECO:0000259" key="5">
    <source>
        <dbReference type="PROSITE" id="PS51387"/>
    </source>
</evidence>
<dbReference type="RefSeq" id="WP_011474726.1">
    <property type="nucleotide sequence ID" value="NC_007925.1"/>
</dbReference>
<dbReference type="EMBL" id="CP000301">
    <property type="protein sequence ID" value="ABD89845.1"/>
    <property type="molecule type" value="Genomic_DNA"/>
</dbReference>
<dbReference type="HOGENOM" id="CLU_017779_4_1_5"/>
<feature type="domain" description="FAD-binding PCMH-type" evidence="5">
    <location>
        <begin position="41"/>
        <end position="220"/>
    </location>
</feature>
<dbReference type="PANTHER" id="PTHR43716">
    <property type="entry name" value="D-2-HYDROXYGLUTARATE DEHYDROGENASE, MITOCHONDRIAL"/>
    <property type="match status" value="1"/>
</dbReference>
<dbReference type="InterPro" id="IPR016171">
    <property type="entry name" value="Vanillyl_alc_oxidase_C-sub2"/>
</dbReference>